<dbReference type="AlphaFoldDB" id="A0A1F6MR45"/>
<organism evidence="5 6">
    <name type="scientific">Candidatus Magasanikbacteria bacterium RIFCSPHIGHO2_02_FULL_51_14</name>
    <dbReference type="NCBI Taxonomy" id="1798683"/>
    <lineage>
        <taxon>Bacteria</taxon>
        <taxon>Candidatus Magasanikiibacteriota</taxon>
    </lineage>
</organism>
<dbReference type="Proteomes" id="UP000177457">
    <property type="component" value="Unassembled WGS sequence"/>
</dbReference>
<dbReference type="InterPro" id="IPR003812">
    <property type="entry name" value="Fido"/>
</dbReference>
<dbReference type="Gene3D" id="1.10.3290.10">
    <property type="entry name" value="Fido-like domain"/>
    <property type="match status" value="1"/>
</dbReference>
<dbReference type="GO" id="GO:0005524">
    <property type="term" value="F:ATP binding"/>
    <property type="evidence" value="ECO:0007669"/>
    <property type="project" value="UniProtKB-KW"/>
</dbReference>
<dbReference type="STRING" id="1798683.A3C90_03410"/>
<feature type="binding site" evidence="2">
    <location>
        <begin position="130"/>
        <end position="133"/>
    </location>
    <ligand>
        <name>ATP</name>
        <dbReference type="ChEBI" id="CHEBI:30616"/>
    </ligand>
</feature>
<comment type="caution">
    <text evidence="5">The sequence shown here is derived from an EMBL/GenBank/DDBJ whole genome shotgun (WGS) entry which is preliminary data.</text>
</comment>
<feature type="binding site" evidence="2">
    <location>
        <begin position="211"/>
        <end position="212"/>
    </location>
    <ligand>
        <name>ATP</name>
        <dbReference type="ChEBI" id="CHEBI:30616"/>
    </ligand>
</feature>
<dbReference type="PANTHER" id="PTHR13504">
    <property type="entry name" value="FIDO DOMAIN-CONTAINING PROTEIN DDB_G0283145"/>
    <property type="match status" value="1"/>
</dbReference>
<dbReference type="SUPFAM" id="SSF140931">
    <property type="entry name" value="Fic-like"/>
    <property type="match status" value="1"/>
</dbReference>
<name>A0A1F6MR45_9BACT</name>
<dbReference type="Pfam" id="PF02661">
    <property type="entry name" value="Fic"/>
    <property type="match status" value="1"/>
</dbReference>
<dbReference type="InterPro" id="IPR040198">
    <property type="entry name" value="Fido_containing"/>
</dbReference>
<proteinExistence type="predicted"/>
<dbReference type="PROSITE" id="PS51459">
    <property type="entry name" value="FIDO"/>
    <property type="match status" value="1"/>
</dbReference>
<dbReference type="InterPro" id="IPR036597">
    <property type="entry name" value="Fido-like_dom_sf"/>
</dbReference>
<keyword evidence="2" id="KW-0067">ATP-binding</keyword>
<dbReference type="EMBL" id="MFQE01000001">
    <property type="protein sequence ID" value="OGH74136.1"/>
    <property type="molecule type" value="Genomic_DNA"/>
</dbReference>
<evidence type="ECO:0000259" key="4">
    <source>
        <dbReference type="PROSITE" id="PS51459"/>
    </source>
</evidence>
<reference evidence="5 6" key="1">
    <citation type="journal article" date="2016" name="Nat. Commun.">
        <title>Thousands of microbial genomes shed light on interconnected biogeochemical processes in an aquifer system.</title>
        <authorList>
            <person name="Anantharaman K."/>
            <person name="Brown C.T."/>
            <person name="Hug L.A."/>
            <person name="Sharon I."/>
            <person name="Castelle C.J."/>
            <person name="Probst A.J."/>
            <person name="Thomas B.C."/>
            <person name="Singh A."/>
            <person name="Wilkins M.J."/>
            <person name="Karaoz U."/>
            <person name="Brodie E.L."/>
            <person name="Williams K.H."/>
            <person name="Hubbard S.S."/>
            <person name="Banfield J.F."/>
        </authorList>
    </citation>
    <scope>NUCLEOTIDE SEQUENCE [LARGE SCALE GENOMIC DNA]</scope>
</reference>
<feature type="active site" evidence="1">
    <location>
        <position position="175"/>
    </location>
</feature>
<evidence type="ECO:0000256" key="2">
    <source>
        <dbReference type="PIRSR" id="PIRSR640198-2"/>
    </source>
</evidence>
<evidence type="ECO:0000313" key="6">
    <source>
        <dbReference type="Proteomes" id="UP000177457"/>
    </source>
</evidence>
<keyword evidence="2" id="KW-0547">Nucleotide-binding</keyword>
<dbReference type="PANTHER" id="PTHR13504:SF38">
    <property type="entry name" value="FIDO DOMAIN-CONTAINING PROTEIN"/>
    <property type="match status" value="1"/>
</dbReference>
<gene>
    <name evidence="5" type="ORF">A3C90_03410</name>
</gene>
<sequence length="292" mass="33285">MPTNKQLRERIEKQKKEFDVLRPGKGSLLAMIDDAEVSEAVYNSNAIENSTLTLKETEKILLEMELSRDVDLREVFEAKNLARVVTHVRGKAAEMEFSLEMILLLHKMLLDNINEHIAGRFRGKGEYVRVGTHVAPAPEHVEGLLQDALVHYTSDLQSFVSDKIARFHLEFERIHPFNDGNGRIGRVLMNYQLARLGFPPVIIRNKDKQAYYETFRGYEDKKNTIGMEKIVGLAMAESLHKRLAYLRGDEIISLADDAKRRKQSVSAALNAARRQTIGAFREKGVWKIGALR</sequence>
<feature type="binding site" evidence="2">
    <location>
        <begin position="179"/>
        <end position="186"/>
    </location>
    <ligand>
        <name>ATP</name>
        <dbReference type="ChEBI" id="CHEBI:30616"/>
    </ligand>
</feature>
<evidence type="ECO:0000313" key="5">
    <source>
        <dbReference type="EMBL" id="OGH74136.1"/>
    </source>
</evidence>
<feature type="site" description="Important for autoinhibition of adenylyltransferase activity" evidence="3">
    <location>
        <position position="48"/>
    </location>
</feature>
<accession>A0A1F6MR45</accession>
<protein>
    <recommendedName>
        <fullName evidence="4">Fido domain-containing protein</fullName>
    </recommendedName>
</protein>
<evidence type="ECO:0000256" key="1">
    <source>
        <dbReference type="PIRSR" id="PIRSR640198-1"/>
    </source>
</evidence>
<evidence type="ECO:0000256" key="3">
    <source>
        <dbReference type="PIRSR" id="PIRSR640198-3"/>
    </source>
</evidence>
<feature type="domain" description="Fido" evidence="4">
    <location>
        <begin position="97"/>
        <end position="236"/>
    </location>
</feature>